<dbReference type="PANTHER" id="PTHR43077:SF8">
    <property type="entry name" value="DOXORUBICIN RESISTANCE ABC TRANSPORTER PERMEASE PROTEIN DRRB"/>
    <property type="match status" value="1"/>
</dbReference>
<reference evidence="10 11" key="1">
    <citation type="submission" date="2020-09" db="EMBL/GenBank/DDBJ databases">
        <title>Novel species in genus Gordonia.</title>
        <authorList>
            <person name="Zhang G."/>
        </authorList>
    </citation>
    <scope>NUCLEOTIDE SEQUENCE [LARGE SCALE GENOMIC DNA]</scope>
    <source>
        <strain evidence="10 11">ON-33</strain>
    </source>
</reference>
<comment type="subcellular location">
    <subcellularLocation>
        <location evidence="1">Cell membrane</location>
        <topology evidence="1">Multi-pass membrane protein</topology>
    </subcellularLocation>
</comment>
<evidence type="ECO:0000259" key="9">
    <source>
        <dbReference type="Pfam" id="PF12051"/>
    </source>
</evidence>
<dbReference type="Proteomes" id="UP000602395">
    <property type="component" value="Unassembled WGS sequence"/>
</dbReference>
<comment type="caution">
    <text evidence="10">The sequence shown here is derived from an EMBL/GenBank/DDBJ whole genome shotgun (WGS) entry which is preliminary data.</text>
</comment>
<feature type="domain" description="DUF3533" evidence="9">
    <location>
        <begin position="55"/>
        <end position="424"/>
    </location>
</feature>
<keyword evidence="5 8" id="KW-1133">Transmembrane helix</keyword>
<protein>
    <submittedName>
        <fullName evidence="10">DUF3533 domain-containing protein</fullName>
    </submittedName>
</protein>
<gene>
    <name evidence="10" type="ORF">IDF66_01450</name>
</gene>
<dbReference type="Gene3D" id="3.40.1710.10">
    <property type="entry name" value="abc type-2 transporter like domain"/>
    <property type="match status" value="1"/>
</dbReference>
<accession>A0ABR7W5X1</accession>
<sequence length="529" mass="54998">MGRHETGDEPERNGLGGRESAGYSGAEHAAPEQDAAAGTTIAGVLRSPRFWLAPLLLVVVIMSFMAALYMGAVADPQRNLHDFPIALVNEDRGGDVDNPDGGTTKQNFGDQVAAGVISTAAKSGIAVEKVDRTTALNRLNSGKAYGAVVIGPNFTNRAVSLGRAAVLEAKPDPMAIDVFINRGSGTFASAVTTTFADRMSEQVNAQVGERLVATVRQSLVKADVPFSGAAQLALSNPVDVRIVEPTPLPDGSGNGLSAFYFTLLLILAGFTGAMMVSVVVDGILGQTPIEYGPFYQLRQRLAISRWGTLATKWTVMVLVAVIQSALFIAVCTAVGTSLPNAFALWLFSVLVITAVGVSASSMMAVFGNPGLILNLVFFVILGLPSSGGTVPLEASPRLFAWIAAVEPMHLVYLGTRAILYFDADLDAGLGRSIIQCAIGLLVGVLLGLGGTKLYDRKGWHRFPGGMTLSPRLRRLADGDGPASITTPSPAHVAAVSGPGSPRPPGASGPPAASETPDVTQAPADPGRMS</sequence>
<evidence type="ECO:0000256" key="7">
    <source>
        <dbReference type="SAM" id="MobiDB-lite"/>
    </source>
</evidence>
<organism evidence="10 11">
    <name type="scientific">Gordonia hankookensis</name>
    <dbReference type="NCBI Taxonomy" id="589403"/>
    <lineage>
        <taxon>Bacteria</taxon>
        <taxon>Bacillati</taxon>
        <taxon>Actinomycetota</taxon>
        <taxon>Actinomycetes</taxon>
        <taxon>Mycobacteriales</taxon>
        <taxon>Gordoniaceae</taxon>
        <taxon>Gordonia</taxon>
    </lineage>
</organism>
<feature type="transmembrane region" description="Helical" evidence="8">
    <location>
        <begin position="313"/>
        <end position="335"/>
    </location>
</feature>
<evidence type="ECO:0000256" key="2">
    <source>
        <dbReference type="ARBA" id="ARBA00007783"/>
    </source>
</evidence>
<feature type="transmembrane region" description="Helical" evidence="8">
    <location>
        <begin position="50"/>
        <end position="70"/>
    </location>
</feature>
<evidence type="ECO:0000256" key="4">
    <source>
        <dbReference type="ARBA" id="ARBA00022692"/>
    </source>
</evidence>
<dbReference type="RefSeq" id="WP_190265498.1">
    <property type="nucleotide sequence ID" value="NZ_BAABAD010000003.1"/>
</dbReference>
<dbReference type="PANTHER" id="PTHR43077">
    <property type="entry name" value="TRANSPORT PERMEASE YVFS-RELATED"/>
    <property type="match status" value="1"/>
</dbReference>
<feature type="transmembrane region" description="Helical" evidence="8">
    <location>
        <begin position="342"/>
        <end position="365"/>
    </location>
</feature>
<evidence type="ECO:0000256" key="8">
    <source>
        <dbReference type="SAM" id="Phobius"/>
    </source>
</evidence>
<keyword evidence="3" id="KW-1003">Cell membrane</keyword>
<evidence type="ECO:0000313" key="11">
    <source>
        <dbReference type="Proteomes" id="UP000602395"/>
    </source>
</evidence>
<evidence type="ECO:0000256" key="3">
    <source>
        <dbReference type="ARBA" id="ARBA00022475"/>
    </source>
</evidence>
<dbReference type="Pfam" id="PF12051">
    <property type="entry name" value="DUF3533"/>
    <property type="match status" value="1"/>
</dbReference>
<evidence type="ECO:0000256" key="1">
    <source>
        <dbReference type="ARBA" id="ARBA00004651"/>
    </source>
</evidence>
<evidence type="ECO:0000256" key="5">
    <source>
        <dbReference type="ARBA" id="ARBA00022989"/>
    </source>
</evidence>
<feature type="transmembrane region" description="Helical" evidence="8">
    <location>
        <begin position="371"/>
        <end position="392"/>
    </location>
</feature>
<dbReference type="InterPro" id="IPR051328">
    <property type="entry name" value="T7SS_ABC-Transporter"/>
</dbReference>
<proteinExistence type="inferred from homology"/>
<dbReference type="InterPro" id="IPR022703">
    <property type="entry name" value="DUF3533"/>
</dbReference>
<keyword evidence="11" id="KW-1185">Reference proteome</keyword>
<name>A0ABR7W5X1_9ACTN</name>
<comment type="similarity">
    <text evidence="2">Belongs to the ABC-2 integral membrane protein family.</text>
</comment>
<keyword evidence="4 8" id="KW-0812">Transmembrane</keyword>
<feature type="region of interest" description="Disordered" evidence="7">
    <location>
        <begin position="477"/>
        <end position="529"/>
    </location>
</feature>
<evidence type="ECO:0000313" key="10">
    <source>
        <dbReference type="EMBL" id="MBD1318235.1"/>
    </source>
</evidence>
<evidence type="ECO:0000256" key="6">
    <source>
        <dbReference type="ARBA" id="ARBA00023136"/>
    </source>
</evidence>
<feature type="transmembrane region" description="Helical" evidence="8">
    <location>
        <begin position="258"/>
        <end position="280"/>
    </location>
</feature>
<feature type="transmembrane region" description="Helical" evidence="8">
    <location>
        <begin position="432"/>
        <end position="451"/>
    </location>
</feature>
<feature type="region of interest" description="Disordered" evidence="7">
    <location>
        <begin position="1"/>
        <end position="32"/>
    </location>
</feature>
<keyword evidence="6 8" id="KW-0472">Membrane</keyword>
<dbReference type="EMBL" id="JACWMS010000001">
    <property type="protein sequence ID" value="MBD1318235.1"/>
    <property type="molecule type" value="Genomic_DNA"/>
</dbReference>
<feature type="compositionally biased region" description="Basic and acidic residues" evidence="7">
    <location>
        <begin position="1"/>
        <end position="12"/>
    </location>
</feature>